<keyword evidence="3" id="KW-1185">Reference proteome</keyword>
<feature type="transmembrane region" description="Helical" evidence="1">
    <location>
        <begin position="45"/>
        <end position="63"/>
    </location>
</feature>
<sequence length="101" mass="11840">MNRFGMIRKKFALVSLLMLVLVILFQYFGIEYNIPLINLFILKDVMMPLGVIGGILFWLLMLVDLFKHSTLKNKALWGICLLIFTWPAAMVYYFAVYLKKE</sequence>
<comment type="caution">
    <text evidence="2">The sequence shown here is derived from an EMBL/GenBank/DDBJ whole genome shotgun (WGS) entry which is preliminary data.</text>
</comment>
<evidence type="ECO:0008006" key="4">
    <source>
        <dbReference type="Google" id="ProtNLM"/>
    </source>
</evidence>
<keyword evidence="1" id="KW-1133">Transmembrane helix</keyword>
<evidence type="ECO:0000313" key="3">
    <source>
        <dbReference type="Proteomes" id="UP001203338"/>
    </source>
</evidence>
<dbReference type="EMBL" id="JAMFLX010000016">
    <property type="protein sequence ID" value="MCL6270739.1"/>
    <property type="molecule type" value="Genomic_DNA"/>
</dbReference>
<keyword evidence="1" id="KW-0812">Transmembrane</keyword>
<protein>
    <recommendedName>
        <fullName evidence="4">Cardiolipin synthase N-terminal domain-containing protein</fullName>
    </recommendedName>
</protein>
<organism evidence="2 3">
    <name type="scientific">Parendozoicomonas callyspongiae</name>
    <dbReference type="NCBI Taxonomy" id="2942213"/>
    <lineage>
        <taxon>Bacteria</taxon>
        <taxon>Pseudomonadati</taxon>
        <taxon>Pseudomonadota</taxon>
        <taxon>Gammaproteobacteria</taxon>
        <taxon>Oceanospirillales</taxon>
        <taxon>Endozoicomonadaceae</taxon>
        <taxon>Parendozoicomonas</taxon>
    </lineage>
</organism>
<feature type="transmembrane region" description="Helical" evidence="1">
    <location>
        <begin position="75"/>
        <end position="95"/>
    </location>
</feature>
<reference evidence="2 3" key="1">
    <citation type="submission" date="2022-05" db="EMBL/GenBank/DDBJ databases">
        <authorList>
            <person name="Park J.-S."/>
        </authorList>
    </citation>
    <scope>NUCLEOTIDE SEQUENCE [LARGE SCALE GENOMIC DNA]</scope>
    <source>
        <strain evidence="2 3">2012CJ34-2</strain>
    </source>
</reference>
<accession>A0ABT0PH77</accession>
<evidence type="ECO:0000313" key="2">
    <source>
        <dbReference type="EMBL" id="MCL6270739.1"/>
    </source>
</evidence>
<evidence type="ECO:0000256" key="1">
    <source>
        <dbReference type="SAM" id="Phobius"/>
    </source>
</evidence>
<keyword evidence="1" id="KW-0472">Membrane</keyword>
<feature type="transmembrane region" description="Helical" evidence="1">
    <location>
        <begin position="12"/>
        <end position="30"/>
    </location>
</feature>
<dbReference type="Proteomes" id="UP001203338">
    <property type="component" value="Unassembled WGS sequence"/>
</dbReference>
<dbReference type="RefSeq" id="WP_249700019.1">
    <property type="nucleotide sequence ID" value="NZ_JAMFLX010000016.1"/>
</dbReference>
<proteinExistence type="predicted"/>
<gene>
    <name evidence="2" type="ORF">M3P05_12470</name>
</gene>
<name>A0ABT0PH77_9GAMM</name>